<dbReference type="PANTHER" id="PTHR43316">
    <property type="entry name" value="HYDROLASE, HALOACID DELAHOGENASE-RELATED"/>
    <property type="match status" value="1"/>
</dbReference>
<dbReference type="AlphaFoldDB" id="A0A317VBF9"/>
<dbReference type="Pfam" id="PF00702">
    <property type="entry name" value="Hydrolase"/>
    <property type="match status" value="1"/>
</dbReference>
<keyword evidence="4" id="KW-1185">Reference proteome</keyword>
<protein>
    <submittedName>
        <fullName evidence="3">Haloacid dehalogenase, type II</fullName>
    </submittedName>
</protein>
<dbReference type="NCBIfam" id="TIGR01428">
    <property type="entry name" value="HAD_type_II"/>
    <property type="match status" value="1"/>
</dbReference>
<dbReference type="PRINTS" id="PR00413">
    <property type="entry name" value="HADHALOGNASE"/>
</dbReference>
<dbReference type="InterPro" id="IPR006328">
    <property type="entry name" value="2-HAD"/>
</dbReference>
<dbReference type="EMBL" id="MSFU01000015">
    <property type="protein sequence ID" value="PWY71365.1"/>
    <property type="molecule type" value="Genomic_DNA"/>
</dbReference>
<reference evidence="3" key="1">
    <citation type="submission" date="2016-12" db="EMBL/GenBank/DDBJ databases">
        <title>The genomes of Aspergillus section Nigri reveals drivers in fungal speciation.</title>
        <authorList>
            <consortium name="DOE Joint Genome Institute"/>
            <person name="Vesth T.C."/>
            <person name="Nybo J."/>
            <person name="Theobald S."/>
            <person name="Brandl J."/>
            <person name="Frisvad J.C."/>
            <person name="Nielsen K.F."/>
            <person name="Lyhne E.K."/>
            <person name="Kogle M.E."/>
            <person name="Kuo A."/>
            <person name="Riley R."/>
            <person name="Clum A."/>
            <person name="Nolan M."/>
            <person name="Lipzen A."/>
            <person name="Salamov A."/>
            <person name="Henrissat B."/>
            <person name="Wiebenga A."/>
            <person name="De vries R.P."/>
            <person name="Grigoriev I.V."/>
            <person name="Mortensen U.H."/>
            <person name="Andersen M.R."/>
            <person name="Baker S.E."/>
        </authorList>
    </citation>
    <scope>NUCLEOTIDE SEQUENCE</scope>
    <source>
        <strain evidence="3">CBS 122712</strain>
    </source>
</reference>
<dbReference type="Gene3D" id="3.40.50.1000">
    <property type="entry name" value="HAD superfamily/HAD-like"/>
    <property type="match status" value="1"/>
</dbReference>
<dbReference type="NCBIfam" id="TIGR01493">
    <property type="entry name" value="HAD-SF-IA-v2"/>
    <property type="match status" value="1"/>
</dbReference>
<evidence type="ECO:0000256" key="2">
    <source>
        <dbReference type="ARBA" id="ARBA00022801"/>
    </source>
</evidence>
<dbReference type="Proteomes" id="UP000246171">
    <property type="component" value="Unassembled WGS sequence"/>
</dbReference>
<dbReference type="VEuPathDB" id="FungiDB:BO83DRAFT_379213"/>
<sequence length="267" mass="30224">MMSRPGTPSMLLFDALGTVVEWRFCIANQLKAAAERALQDQAREIAVDVRGRVSDLAPSTWNEITDEWHRSYMNFGRTFDPSKPFVPVDEHNRVSLGNIFTDRRLRDLFIDDDLQHLTLSWHRLDPYADSVQGLALLNTKFPTSTLSNGNVKLLEDLVEHGSLPFKHISSAEHFNAYKPAPEIYYAAARRFGLETSQCCLVAAHLHDLQAAKKCGFQTIYIERSLEEAWDAERVAQAKEEGFVDYWIGIEGSGLLDVARYFGIETDA</sequence>
<proteinExistence type="inferred from homology"/>
<dbReference type="InterPro" id="IPR006439">
    <property type="entry name" value="HAD-SF_hydro_IA"/>
</dbReference>
<comment type="similarity">
    <text evidence="1">Belongs to the HAD-like hydrolase superfamily. S-2-haloalkanoic acid dehalogenase family.</text>
</comment>
<dbReference type="RefSeq" id="XP_025387356.1">
    <property type="nucleotide sequence ID" value="XM_025531452.1"/>
</dbReference>
<evidence type="ECO:0000256" key="1">
    <source>
        <dbReference type="ARBA" id="ARBA00008106"/>
    </source>
</evidence>
<dbReference type="GO" id="GO:0016791">
    <property type="term" value="F:phosphatase activity"/>
    <property type="evidence" value="ECO:0007669"/>
    <property type="project" value="UniProtKB-ARBA"/>
</dbReference>
<dbReference type="InterPro" id="IPR023214">
    <property type="entry name" value="HAD_sf"/>
</dbReference>
<dbReference type="GO" id="GO:0019120">
    <property type="term" value="F:hydrolase activity, acting on acid halide bonds, in C-halide compounds"/>
    <property type="evidence" value="ECO:0007669"/>
    <property type="project" value="InterPro"/>
</dbReference>
<evidence type="ECO:0000313" key="4">
    <source>
        <dbReference type="Proteomes" id="UP000246171"/>
    </source>
</evidence>
<dbReference type="OrthoDB" id="40579at2759"/>
<dbReference type="PANTHER" id="PTHR43316:SF3">
    <property type="entry name" value="HALOACID DEHALOGENASE, TYPE II (AFU_ORTHOLOGUE AFUA_2G07750)-RELATED"/>
    <property type="match status" value="1"/>
</dbReference>
<dbReference type="GeneID" id="37053414"/>
<dbReference type="InterPro" id="IPR036412">
    <property type="entry name" value="HAD-like_sf"/>
</dbReference>
<name>A0A317VBF9_ASPEC</name>
<dbReference type="InterPro" id="IPR051540">
    <property type="entry name" value="S-2-haloacid_dehalogenase"/>
</dbReference>
<dbReference type="SFLD" id="SFLDG01129">
    <property type="entry name" value="C1.5:_HAD__Beta-PGM__Phosphata"/>
    <property type="match status" value="1"/>
</dbReference>
<dbReference type="SUPFAM" id="SSF56784">
    <property type="entry name" value="HAD-like"/>
    <property type="match status" value="1"/>
</dbReference>
<dbReference type="InterPro" id="IPR023198">
    <property type="entry name" value="PGP-like_dom2"/>
</dbReference>
<dbReference type="SFLD" id="SFLDS00003">
    <property type="entry name" value="Haloacid_Dehalogenase"/>
    <property type="match status" value="1"/>
</dbReference>
<evidence type="ECO:0000313" key="3">
    <source>
        <dbReference type="EMBL" id="PWY71365.1"/>
    </source>
</evidence>
<comment type="caution">
    <text evidence="3">The sequence shown here is derived from an EMBL/GenBank/DDBJ whole genome shotgun (WGS) entry which is preliminary data.</text>
</comment>
<accession>A0A317VBF9</accession>
<dbReference type="Gene3D" id="1.10.150.240">
    <property type="entry name" value="Putative phosphatase, domain 2"/>
    <property type="match status" value="1"/>
</dbReference>
<gene>
    <name evidence="3" type="ORF">BO83DRAFT_379213</name>
</gene>
<organism evidence="3 4">
    <name type="scientific">Aspergillus eucalypticola (strain CBS 122712 / IBT 29274)</name>
    <dbReference type="NCBI Taxonomy" id="1448314"/>
    <lineage>
        <taxon>Eukaryota</taxon>
        <taxon>Fungi</taxon>
        <taxon>Dikarya</taxon>
        <taxon>Ascomycota</taxon>
        <taxon>Pezizomycotina</taxon>
        <taxon>Eurotiomycetes</taxon>
        <taxon>Eurotiomycetidae</taxon>
        <taxon>Eurotiales</taxon>
        <taxon>Aspergillaceae</taxon>
        <taxon>Aspergillus</taxon>
        <taxon>Aspergillus subgen. Circumdati</taxon>
    </lineage>
</organism>
<keyword evidence="2" id="KW-0378">Hydrolase</keyword>